<keyword evidence="4" id="KW-0378">Hydrolase</keyword>
<reference evidence="10 11" key="1">
    <citation type="journal article" date="2014" name="Antonie Van Leeuwenhoek">
        <title>Hyphomonas beringensis sp. nov. and Hyphomonas chukchiensis sp. nov., isolated from surface seawater of the Bering Sea and Chukchi Sea.</title>
        <authorList>
            <person name="Li C."/>
            <person name="Lai Q."/>
            <person name="Li G."/>
            <person name="Dong C."/>
            <person name="Wang J."/>
            <person name="Liao Y."/>
            <person name="Shao Z."/>
        </authorList>
    </citation>
    <scope>NUCLEOTIDE SEQUENCE [LARGE SCALE GENOMIC DNA]</scope>
    <source>
        <strain evidence="10 11">22II1-22F38</strain>
    </source>
</reference>
<sequence length="459" mass="49422">MVHDVNKNETTHADTARTVSHGVKSLIVLGLLGSVSAVLGVVSIGPDSESGGISAAHASPVPPPLAATLLSATEFEPVLGAPTQTSDTLKRRETLTELVTRLGAEPSDAAAALHTIYEKEFLDPRRLRPGVKADAFLTNGKLTALNIKADAERNLFITRTATGDWTASELKARLSPTYHRVAAPIETSIYDAARKLGAGDQQVVDFASAFAYDVDFQREIHPGDSFEMVYETMVDERGTPVKNGELVFAKLNGRALTRGFYRFTPSDDGIGDYFDEKGESATKFLMKTPINGARLSSSFGNRRHPISGYTRLHKGTDFAAPTGTPIYAAGNGTIERASRYGGYGHYVRIKHANDYKTAYAHMSRYGPGVRAGKRVRQGDVIGYVGSTGASTGPHLHYEVYIKGKPVNAMSLKLPTGRKLAETPEMLAEFELRKAEIDAIRSAQGAQLLASTAETNPPSP</sequence>
<feature type="domain" description="M23ase beta-sheet core" evidence="8">
    <location>
        <begin position="312"/>
        <end position="407"/>
    </location>
</feature>
<keyword evidence="11" id="KW-1185">Reference proteome</keyword>
<evidence type="ECO:0000256" key="6">
    <source>
        <dbReference type="ARBA" id="ARBA00023049"/>
    </source>
</evidence>
<keyword evidence="7" id="KW-1133">Transmembrane helix</keyword>
<evidence type="ECO:0000256" key="7">
    <source>
        <dbReference type="SAM" id="Phobius"/>
    </source>
</evidence>
<dbReference type="InterPro" id="IPR050570">
    <property type="entry name" value="Cell_wall_metabolism_enzyme"/>
</dbReference>
<dbReference type="EMBL" id="DOGS01000106">
    <property type="protein sequence ID" value="HBQ48271.1"/>
    <property type="molecule type" value="Genomic_DNA"/>
</dbReference>
<dbReference type="OrthoDB" id="9805070at2"/>
<evidence type="ECO:0000256" key="3">
    <source>
        <dbReference type="ARBA" id="ARBA00022723"/>
    </source>
</evidence>
<evidence type="ECO:0000256" key="5">
    <source>
        <dbReference type="ARBA" id="ARBA00022833"/>
    </source>
</evidence>
<keyword evidence="3" id="KW-0479">Metal-binding</keyword>
<keyword evidence="7" id="KW-0472">Membrane</keyword>
<evidence type="ECO:0000313" key="9">
    <source>
        <dbReference type="EMBL" id="HBQ48271.1"/>
    </source>
</evidence>
<dbReference type="AlphaFoldDB" id="A0A059E2M4"/>
<evidence type="ECO:0000256" key="4">
    <source>
        <dbReference type="ARBA" id="ARBA00022801"/>
    </source>
</evidence>
<dbReference type="STRING" id="1280948.HY36_04600"/>
<dbReference type="CDD" id="cd12797">
    <property type="entry name" value="M23_peptidase"/>
    <property type="match status" value="1"/>
</dbReference>
<keyword evidence="7" id="KW-0812">Transmembrane</keyword>
<evidence type="ECO:0000256" key="1">
    <source>
        <dbReference type="ARBA" id="ARBA00001947"/>
    </source>
</evidence>
<comment type="cofactor">
    <cofactor evidence="1">
        <name>Zn(2+)</name>
        <dbReference type="ChEBI" id="CHEBI:29105"/>
    </cofactor>
</comment>
<evidence type="ECO:0000313" key="11">
    <source>
        <dbReference type="Proteomes" id="UP000024547"/>
    </source>
</evidence>
<dbReference type="PANTHER" id="PTHR21666">
    <property type="entry name" value="PEPTIDASE-RELATED"/>
    <property type="match status" value="1"/>
</dbReference>
<keyword evidence="2" id="KW-0645">Protease</keyword>
<dbReference type="InterPro" id="IPR016047">
    <property type="entry name" value="M23ase_b-sheet_dom"/>
</dbReference>
<reference evidence="9 12" key="2">
    <citation type="journal article" date="2018" name="Nat. Biotechnol.">
        <title>A standardized bacterial taxonomy based on genome phylogeny substantially revises the tree of life.</title>
        <authorList>
            <person name="Parks D.H."/>
            <person name="Chuvochina M."/>
            <person name="Waite D.W."/>
            <person name="Rinke C."/>
            <person name="Skarshewski A."/>
            <person name="Chaumeil P.A."/>
            <person name="Hugenholtz P."/>
        </authorList>
    </citation>
    <scope>NUCLEOTIDE SEQUENCE [LARGE SCALE GENOMIC DNA]</scope>
    <source>
        <strain evidence="9">UBA10378</strain>
    </source>
</reference>
<dbReference type="Gene3D" id="2.70.70.10">
    <property type="entry name" value="Glucose Permease (Domain IIA)"/>
    <property type="match status" value="1"/>
</dbReference>
<dbReference type="SUPFAM" id="SSF51261">
    <property type="entry name" value="Duplicated hybrid motif"/>
    <property type="match status" value="1"/>
</dbReference>
<dbReference type="Proteomes" id="UP000263957">
    <property type="component" value="Unassembled WGS sequence"/>
</dbReference>
<dbReference type="eggNOG" id="COG0739">
    <property type="taxonomic scope" value="Bacteria"/>
</dbReference>
<dbReference type="EMBL" id="AWFH01000012">
    <property type="protein sequence ID" value="KCZ61840.1"/>
    <property type="molecule type" value="Genomic_DNA"/>
</dbReference>
<accession>A0A059E2M4</accession>
<dbReference type="PATRIC" id="fig|1280948.3.peg.1752"/>
<dbReference type="FunFam" id="2.70.70.10:FF:000006">
    <property type="entry name" value="M23 family peptidase"/>
    <property type="match status" value="1"/>
</dbReference>
<dbReference type="GO" id="GO:0046872">
    <property type="term" value="F:metal ion binding"/>
    <property type="evidence" value="ECO:0007669"/>
    <property type="project" value="UniProtKB-KW"/>
</dbReference>
<dbReference type="Proteomes" id="UP000024547">
    <property type="component" value="Unassembled WGS sequence"/>
</dbReference>
<keyword evidence="5" id="KW-0862">Zinc</keyword>
<evidence type="ECO:0000313" key="10">
    <source>
        <dbReference type="EMBL" id="KCZ61840.1"/>
    </source>
</evidence>
<gene>
    <name evidence="9" type="ORF">DD728_05205</name>
    <name evidence="10" type="ORF">HY36_04600</name>
</gene>
<dbReference type="InterPro" id="IPR011055">
    <property type="entry name" value="Dup_hybrid_motif"/>
</dbReference>
<dbReference type="GO" id="GO:0006508">
    <property type="term" value="P:proteolysis"/>
    <property type="evidence" value="ECO:0007669"/>
    <property type="project" value="UniProtKB-KW"/>
</dbReference>
<evidence type="ECO:0000256" key="2">
    <source>
        <dbReference type="ARBA" id="ARBA00022670"/>
    </source>
</evidence>
<dbReference type="Pfam" id="PF01551">
    <property type="entry name" value="Peptidase_M23"/>
    <property type="match status" value="1"/>
</dbReference>
<evidence type="ECO:0000259" key="8">
    <source>
        <dbReference type="Pfam" id="PF01551"/>
    </source>
</evidence>
<name>A0A059E2M4_9PROT</name>
<organism evidence="10 11">
    <name type="scientific">Hyphomonas atlantica</name>
    <dbReference type="NCBI Taxonomy" id="1280948"/>
    <lineage>
        <taxon>Bacteria</taxon>
        <taxon>Pseudomonadati</taxon>
        <taxon>Pseudomonadota</taxon>
        <taxon>Alphaproteobacteria</taxon>
        <taxon>Hyphomonadales</taxon>
        <taxon>Hyphomonadaceae</taxon>
        <taxon>Hyphomonas</taxon>
    </lineage>
</organism>
<protein>
    <submittedName>
        <fullName evidence="9">M23 family peptidase</fullName>
    </submittedName>
</protein>
<proteinExistence type="predicted"/>
<dbReference type="Gene3D" id="3.10.450.350">
    <property type="match status" value="1"/>
</dbReference>
<evidence type="ECO:0000313" key="12">
    <source>
        <dbReference type="Proteomes" id="UP000263957"/>
    </source>
</evidence>
<comment type="caution">
    <text evidence="10">The sequence shown here is derived from an EMBL/GenBank/DDBJ whole genome shotgun (WGS) entry which is preliminary data.</text>
</comment>
<dbReference type="PANTHER" id="PTHR21666:SF288">
    <property type="entry name" value="CELL DIVISION PROTEIN YTFB"/>
    <property type="match status" value="1"/>
</dbReference>
<keyword evidence="6" id="KW-0482">Metalloprotease</keyword>
<feature type="transmembrane region" description="Helical" evidence="7">
    <location>
        <begin position="26"/>
        <end position="45"/>
    </location>
</feature>
<dbReference type="GO" id="GO:0004222">
    <property type="term" value="F:metalloendopeptidase activity"/>
    <property type="evidence" value="ECO:0007669"/>
    <property type="project" value="TreeGrafter"/>
</dbReference>